<evidence type="ECO:0000256" key="12">
    <source>
        <dbReference type="SAM" id="Phobius"/>
    </source>
</evidence>
<evidence type="ECO:0000313" key="13">
    <source>
        <dbReference type="EMBL" id="RYC12408.1"/>
    </source>
</evidence>
<feature type="binding site" evidence="11">
    <location>
        <position position="406"/>
    </location>
    <ligand>
        <name>K(+)</name>
        <dbReference type="ChEBI" id="CHEBI:29103"/>
    </ligand>
</feature>
<evidence type="ECO:0000256" key="3">
    <source>
        <dbReference type="ARBA" id="ARBA00022475"/>
    </source>
</evidence>
<dbReference type="GO" id="GO:0005886">
    <property type="term" value="C:plasma membrane"/>
    <property type="evidence" value="ECO:0007669"/>
    <property type="project" value="UniProtKB-SubCell"/>
</dbReference>
<sequence length="457" mass="48991">MIDLIDRNTADALRFLAMSAMTAMTASLLVFAFRQEGTSFSDRRTGFLMTASAWVVVCVFGALPLLGGSGEVSFTDAMFESVSALTTTGSTVLSGLDDMPRGILLWRSLLQWLGGVGIIAMAMSFLPTLRVGGMQLFLSESSDISGKPFAKVSQIVRSILVVYLGLTLACAVGLMLAGMPTFDAVNHAMTTIATGGLSTKDASIGYYRSVPIEVVTEIFMVMGALPLASYAIFIAHRGKRPFIDEQIKAFIFVLLAAIGLSTTWNVMQGMEPPTALRLSAFNVTSVLTDTGFATTDFSAWGSFAVGLFFLLYLIGGCAGSTAGAIKIFRWQVLFLSVRRSLQLMIYPNAVARVRYQGNPLSDDVINNVRNFFFLYILTLLVLSLGVMATGVDFLSATTSIAQGMANAGPGLGPLVGPATTFAAIPDTAKWLVMAAMLLGRLELLTVYVMLMPAFWSR</sequence>
<evidence type="ECO:0000256" key="5">
    <source>
        <dbReference type="ARBA" id="ARBA00022692"/>
    </source>
</evidence>
<dbReference type="Pfam" id="PF02386">
    <property type="entry name" value="TrkH"/>
    <property type="match status" value="1"/>
</dbReference>
<evidence type="ECO:0000313" key="14">
    <source>
        <dbReference type="Proteomes" id="UP000291088"/>
    </source>
</evidence>
<keyword evidence="6 10" id="KW-0630">Potassium</keyword>
<evidence type="ECO:0000256" key="9">
    <source>
        <dbReference type="ARBA" id="ARBA00023136"/>
    </source>
</evidence>
<dbReference type="OrthoDB" id="9810952at2"/>
<evidence type="ECO:0000256" key="4">
    <source>
        <dbReference type="ARBA" id="ARBA00022538"/>
    </source>
</evidence>
<proteinExistence type="inferred from homology"/>
<feature type="transmembrane region" description="Helical" evidence="12">
    <location>
        <begin position="430"/>
        <end position="455"/>
    </location>
</feature>
<comment type="caution">
    <text evidence="13">The sequence shown here is derived from an EMBL/GenBank/DDBJ whole genome shotgun (WGS) entry which is preliminary data.</text>
</comment>
<keyword evidence="4 10" id="KW-0633">Potassium transport</keyword>
<evidence type="ECO:0000256" key="8">
    <source>
        <dbReference type="ARBA" id="ARBA00023065"/>
    </source>
</evidence>
<reference evidence="13 14" key="1">
    <citation type="submission" date="2019-01" db="EMBL/GenBank/DDBJ databases">
        <authorList>
            <person name="Deng T."/>
        </authorList>
    </citation>
    <scope>NUCLEOTIDE SEQUENCE [LARGE SCALE GENOMIC DNA]</scope>
    <source>
        <strain evidence="13 14">F8825</strain>
    </source>
</reference>
<dbReference type="Proteomes" id="UP000291088">
    <property type="component" value="Unassembled WGS sequence"/>
</dbReference>
<feature type="binding site" evidence="11">
    <location>
        <position position="88"/>
    </location>
    <ligand>
        <name>K(+)</name>
        <dbReference type="ChEBI" id="CHEBI:29103"/>
    </ligand>
</feature>
<keyword evidence="7 12" id="KW-1133">Transmembrane helix</keyword>
<feature type="binding site" evidence="11">
    <location>
        <position position="290"/>
    </location>
    <ligand>
        <name>K(+)</name>
        <dbReference type="ChEBI" id="CHEBI:29103"/>
    </ligand>
</feature>
<feature type="transmembrane region" description="Helical" evidence="12">
    <location>
        <begin position="297"/>
        <end position="318"/>
    </location>
</feature>
<evidence type="ECO:0000256" key="7">
    <source>
        <dbReference type="ARBA" id="ARBA00022989"/>
    </source>
</evidence>
<keyword evidence="14" id="KW-1185">Reference proteome</keyword>
<evidence type="ECO:0000256" key="11">
    <source>
        <dbReference type="PIRSR" id="PIRSR006247-1"/>
    </source>
</evidence>
<keyword evidence="11" id="KW-0479">Metal-binding</keyword>
<feature type="transmembrane region" description="Helical" evidence="12">
    <location>
        <begin position="247"/>
        <end position="267"/>
    </location>
</feature>
<feature type="transmembrane region" description="Helical" evidence="12">
    <location>
        <begin position="406"/>
        <end position="424"/>
    </location>
</feature>
<feature type="transmembrane region" description="Helical" evidence="12">
    <location>
        <begin position="371"/>
        <end position="394"/>
    </location>
</feature>
<dbReference type="PANTHER" id="PTHR32024:SF3">
    <property type="entry name" value="TRK SYSTEM POTASSIUM UPTAKE PROTEIN"/>
    <property type="match status" value="1"/>
</dbReference>
<keyword evidence="10" id="KW-0997">Cell inner membrane</keyword>
<accession>A0A4Q2T639</accession>
<comment type="similarity">
    <text evidence="10">Belongs to the TrkH potassium transport family.</text>
</comment>
<name>A0A4Q2T639_9HYPH</name>
<organism evidence="13 14">
    <name type="scientific">Ciceribacter ferrooxidans</name>
    <dbReference type="NCBI Taxonomy" id="2509717"/>
    <lineage>
        <taxon>Bacteria</taxon>
        <taxon>Pseudomonadati</taxon>
        <taxon>Pseudomonadota</taxon>
        <taxon>Alphaproteobacteria</taxon>
        <taxon>Hyphomicrobiales</taxon>
        <taxon>Rhizobiaceae</taxon>
        <taxon>Ciceribacter</taxon>
    </lineage>
</organism>
<evidence type="ECO:0000256" key="10">
    <source>
        <dbReference type="PIRNR" id="PIRNR006247"/>
    </source>
</evidence>
<dbReference type="InterPro" id="IPR003445">
    <property type="entry name" value="Cat_transpt"/>
</dbReference>
<comment type="function">
    <text evidence="10">Low-affinity potassium transport system. Interacts with Trk system potassium uptake protein TrkA.</text>
</comment>
<evidence type="ECO:0000256" key="2">
    <source>
        <dbReference type="ARBA" id="ARBA00022448"/>
    </source>
</evidence>
<dbReference type="GO" id="GO:0015379">
    <property type="term" value="F:potassium:chloride symporter activity"/>
    <property type="evidence" value="ECO:0007669"/>
    <property type="project" value="InterPro"/>
</dbReference>
<dbReference type="AlphaFoldDB" id="A0A4Q2T639"/>
<feature type="transmembrane region" description="Helical" evidence="12">
    <location>
        <begin position="12"/>
        <end position="33"/>
    </location>
</feature>
<feature type="binding site" evidence="11">
    <location>
        <position position="87"/>
    </location>
    <ligand>
        <name>K(+)</name>
        <dbReference type="ChEBI" id="CHEBI:29103"/>
    </ligand>
</feature>
<keyword evidence="3 10" id="KW-1003">Cell membrane</keyword>
<dbReference type="PIRSF" id="PIRSF006247">
    <property type="entry name" value="TrkH"/>
    <property type="match status" value="1"/>
</dbReference>
<gene>
    <name evidence="13" type="ORF">EUU22_11515</name>
</gene>
<keyword evidence="5 12" id="KW-0812">Transmembrane</keyword>
<feature type="transmembrane region" description="Helical" evidence="12">
    <location>
        <begin position="160"/>
        <end position="179"/>
    </location>
</feature>
<comment type="subcellular location">
    <subcellularLocation>
        <location evidence="10">Cell inner membrane</location>
        <topology evidence="10">Multi-pass membrane protein</topology>
    </subcellularLocation>
    <subcellularLocation>
        <location evidence="1">Cell membrane</location>
        <topology evidence="1">Multi-pass membrane protein</topology>
    </subcellularLocation>
</comment>
<keyword evidence="2 10" id="KW-0813">Transport</keyword>
<keyword evidence="8 10" id="KW-0406">Ion transport</keyword>
<evidence type="ECO:0000256" key="1">
    <source>
        <dbReference type="ARBA" id="ARBA00004651"/>
    </source>
</evidence>
<dbReference type="InterPro" id="IPR004772">
    <property type="entry name" value="TrkH"/>
</dbReference>
<keyword evidence="9 10" id="KW-0472">Membrane</keyword>
<dbReference type="GO" id="GO:0046872">
    <property type="term" value="F:metal ion binding"/>
    <property type="evidence" value="ECO:0007669"/>
    <property type="project" value="UniProtKB-KW"/>
</dbReference>
<feature type="transmembrane region" description="Helical" evidence="12">
    <location>
        <begin position="218"/>
        <end position="235"/>
    </location>
</feature>
<dbReference type="EMBL" id="SDVB01000238">
    <property type="protein sequence ID" value="RYC12408.1"/>
    <property type="molecule type" value="Genomic_DNA"/>
</dbReference>
<feature type="transmembrane region" description="Helical" evidence="12">
    <location>
        <begin position="109"/>
        <end position="129"/>
    </location>
</feature>
<protein>
    <recommendedName>
        <fullName evidence="10">Trk system potassium uptake protein</fullName>
    </recommendedName>
</protein>
<feature type="binding site" evidence="11">
    <location>
        <position position="195"/>
    </location>
    <ligand>
        <name>K(+)</name>
        <dbReference type="ChEBI" id="CHEBI:29103"/>
    </ligand>
</feature>
<evidence type="ECO:0000256" key="6">
    <source>
        <dbReference type="ARBA" id="ARBA00022958"/>
    </source>
</evidence>
<dbReference type="PANTHER" id="PTHR32024">
    <property type="entry name" value="TRK SYSTEM POTASSIUM UPTAKE PROTEIN TRKG-RELATED"/>
    <property type="match status" value="1"/>
</dbReference>
<feature type="transmembrane region" description="Helical" evidence="12">
    <location>
        <begin position="45"/>
        <end position="66"/>
    </location>
</feature>